<protein>
    <submittedName>
        <fullName evidence="1">Uncharacterized protein</fullName>
    </submittedName>
</protein>
<accession>A0A3S5CKQ9</accession>
<evidence type="ECO:0000313" key="2">
    <source>
        <dbReference type="Proteomes" id="UP000784294"/>
    </source>
</evidence>
<name>A0A3S5CKQ9_9PLAT</name>
<dbReference type="AlphaFoldDB" id="A0A3S5CKQ9"/>
<proteinExistence type="predicted"/>
<dbReference type="Proteomes" id="UP000784294">
    <property type="component" value="Unassembled WGS sequence"/>
</dbReference>
<evidence type="ECO:0000313" key="1">
    <source>
        <dbReference type="EMBL" id="VEL29206.1"/>
    </source>
</evidence>
<reference evidence="1" key="1">
    <citation type="submission" date="2018-11" db="EMBL/GenBank/DDBJ databases">
        <authorList>
            <consortium name="Pathogen Informatics"/>
        </authorList>
    </citation>
    <scope>NUCLEOTIDE SEQUENCE</scope>
</reference>
<comment type="caution">
    <text evidence="1">The sequence shown here is derived from an EMBL/GenBank/DDBJ whole genome shotgun (WGS) entry which is preliminary data.</text>
</comment>
<sequence length="50" mass="5154">MCFFLAAAKRLLAPFLAKQVAEAPVLMPILKSATVAAALSALLPLAKVAC</sequence>
<keyword evidence="2" id="KW-1185">Reference proteome</keyword>
<dbReference type="EMBL" id="CAAALY010101197">
    <property type="protein sequence ID" value="VEL29206.1"/>
    <property type="molecule type" value="Genomic_DNA"/>
</dbReference>
<organism evidence="1 2">
    <name type="scientific">Protopolystoma xenopodis</name>
    <dbReference type="NCBI Taxonomy" id="117903"/>
    <lineage>
        <taxon>Eukaryota</taxon>
        <taxon>Metazoa</taxon>
        <taxon>Spiralia</taxon>
        <taxon>Lophotrochozoa</taxon>
        <taxon>Platyhelminthes</taxon>
        <taxon>Monogenea</taxon>
        <taxon>Polyopisthocotylea</taxon>
        <taxon>Polystomatidea</taxon>
        <taxon>Polystomatidae</taxon>
        <taxon>Protopolystoma</taxon>
    </lineage>
</organism>
<gene>
    <name evidence="1" type="ORF">PXEA_LOCUS22646</name>
</gene>